<protein>
    <submittedName>
        <fullName evidence="2">GNAT family N-acetyltransferase</fullName>
        <ecNumber evidence="2">2.3.-.-</ecNumber>
    </submittedName>
</protein>
<dbReference type="InterPro" id="IPR000182">
    <property type="entry name" value="GNAT_dom"/>
</dbReference>
<evidence type="ECO:0000313" key="3">
    <source>
        <dbReference type="Proteomes" id="UP001601948"/>
    </source>
</evidence>
<dbReference type="EC" id="2.3.-.-" evidence="2"/>
<evidence type="ECO:0000259" key="1">
    <source>
        <dbReference type="PROSITE" id="PS51186"/>
    </source>
</evidence>
<keyword evidence="2" id="KW-0808">Transferase</keyword>
<organism evidence="2 3">
    <name type="scientific">Nocardia suismassiliense</name>
    <dbReference type="NCBI Taxonomy" id="2077092"/>
    <lineage>
        <taxon>Bacteria</taxon>
        <taxon>Bacillati</taxon>
        <taxon>Actinomycetota</taxon>
        <taxon>Actinomycetes</taxon>
        <taxon>Mycobacteriales</taxon>
        <taxon>Nocardiaceae</taxon>
        <taxon>Nocardia</taxon>
    </lineage>
</organism>
<keyword evidence="3" id="KW-1185">Reference proteome</keyword>
<dbReference type="PROSITE" id="PS51186">
    <property type="entry name" value="GNAT"/>
    <property type="match status" value="1"/>
</dbReference>
<keyword evidence="2" id="KW-0012">Acyltransferase</keyword>
<dbReference type="PANTHER" id="PTHR43617">
    <property type="entry name" value="L-AMINO ACID N-ACETYLTRANSFERASE"/>
    <property type="match status" value="1"/>
</dbReference>
<comment type="caution">
    <text evidence="2">The sequence shown here is derived from an EMBL/GenBank/DDBJ whole genome shotgun (WGS) entry which is preliminary data.</text>
</comment>
<reference evidence="2 3" key="1">
    <citation type="submission" date="2024-10" db="EMBL/GenBank/DDBJ databases">
        <title>The Natural Products Discovery Center: Release of the First 8490 Sequenced Strains for Exploring Actinobacteria Biosynthetic Diversity.</title>
        <authorList>
            <person name="Kalkreuter E."/>
            <person name="Kautsar S.A."/>
            <person name="Yang D."/>
            <person name="Bader C.D."/>
            <person name="Teijaro C.N."/>
            <person name="Fluegel L."/>
            <person name="Davis C.M."/>
            <person name="Simpson J.R."/>
            <person name="Lauterbach L."/>
            <person name="Steele A.D."/>
            <person name="Gui C."/>
            <person name="Meng S."/>
            <person name="Li G."/>
            <person name="Viehrig K."/>
            <person name="Ye F."/>
            <person name="Su P."/>
            <person name="Kiefer A.F."/>
            <person name="Nichols A."/>
            <person name="Cepeda A.J."/>
            <person name="Yan W."/>
            <person name="Fan B."/>
            <person name="Jiang Y."/>
            <person name="Adhikari A."/>
            <person name="Zheng C.-J."/>
            <person name="Schuster L."/>
            <person name="Cowan T.M."/>
            <person name="Smanski M.J."/>
            <person name="Chevrette M.G."/>
            <person name="De Carvalho L.P.S."/>
            <person name="Shen B."/>
        </authorList>
    </citation>
    <scope>NUCLEOTIDE SEQUENCE [LARGE SCALE GENOMIC DNA]</scope>
    <source>
        <strain evidence="2 3">NPDC003040</strain>
    </source>
</reference>
<dbReference type="Proteomes" id="UP001601948">
    <property type="component" value="Unassembled WGS sequence"/>
</dbReference>
<dbReference type="PANTHER" id="PTHR43617:SF35">
    <property type="entry name" value="[RIBOSOMAL PROTEIN BS18]-ALANINE N-ACETYLTRANSFERASE"/>
    <property type="match status" value="1"/>
</dbReference>
<proteinExistence type="predicted"/>
<dbReference type="Pfam" id="PF00583">
    <property type="entry name" value="Acetyltransf_1"/>
    <property type="match status" value="1"/>
</dbReference>
<dbReference type="InterPro" id="IPR016181">
    <property type="entry name" value="Acyl_CoA_acyltransferase"/>
</dbReference>
<evidence type="ECO:0000313" key="2">
    <source>
        <dbReference type="EMBL" id="MFF3228673.1"/>
    </source>
</evidence>
<dbReference type="Gene3D" id="3.40.630.30">
    <property type="match status" value="1"/>
</dbReference>
<dbReference type="EMBL" id="JBIAPI010000015">
    <property type="protein sequence ID" value="MFF3228673.1"/>
    <property type="molecule type" value="Genomic_DNA"/>
</dbReference>
<dbReference type="RefSeq" id="WP_387725668.1">
    <property type="nucleotide sequence ID" value="NZ_JBIAPI010000015.1"/>
</dbReference>
<sequence>MTRVTAQGSTLDIATTKIATTSPTPVYRIAALSDLDGVAAIETERFGDQSYPYFALRQLFDLHGANWLIVEVDGVVLGHVLVALLPDRRAWLLSLAVTQESCGRGYGSTLLTEAIKLCRKQKMRSVLITVRPTNQSAYNLYRRIGFQWTGHHEERYFGAGEPRDVLEYKLSNA</sequence>
<dbReference type="GO" id="GO:0016746">
    <property type="term" value="F:acyltransferase activity"/>
    <property type="evidence" value="ECO:0007669"/>
    <property type="project" value="UniProtKB-KW"/>
</dbReference>
<accession>A0ABW6R5Y7</accession>
<name>A0ABW6R5Y7_9NOCA</name>
<dbReference type="InterPro" id="IPR050276">
    <property type="entry name" value="MshD_Acetyltransferase"/>
</dbReference>
<feature type="domain" description="N-acetyltransferase" evidence="1">
    <location>
        <begin position="25"/>
        <end position="173"/>
    </location>
</feature>
<dbReference type="CDD" id="cd04301">
    <property type="entry name" value="NAT_SF"/>
    <property type="match status" value="1"/>
</dbReference>
<dbReference type="SUPFAM" id="SSF55729">
    <property type="entry name" value="Acyl-CoA N-acyltransferases (Nat)"/>
    <property type="match status" value="1"/>
</dbReference>
<gene>
    <name evidence="2" type="ORF">ACFYV7_38165</name>
</gene>